<comment type="function">
    <text evidence="3">Required for maturation of 30S ribosomal subunits.</text>
</comment>
<dbReference type="PANTHER" id="PTHR33867">
    <property type="entry name" value="RIBOSOME MATURATION FACTOR RIMP"/>
    <property type="match status" value="1"/>
</dbReference>
<comment type="subcellular location">
    <subcellularLocation>
        <location evidence="3">Cytoplasm</location>
    </subcellularLocation>
</comment>
<dbReference type="CDD" id="cd01734">
    <property type="entry name" value="YlxS_C"/>
    <property type="match status" value="1"/>
</dbReference>
<dbReference type="InterPro" id="IPR028998">
    <property type="entry name" value="RimP_C"/>
</dbReference>
<reference evidence="6 7" key="1">
    <citation type="submission" date="2024-07" db="EMBL/GenBank/DDBJ databases">
        <title>Uliginosibacterium paludis KCTC:42655.</title>
        <authorList>
            <person name="Kim M.K."/>
        </authorList>
    </citation>
    <scope>NUCLEOTIDE SEQUENCE [LARGE SCALE GENOMIC DNA]</scope>
    <source>
        <strain evidence="6 7">KCTC 42655</strain>
    </source>
</reference>
<evidence type="ECO:0000256" key="3">
    <source>
        <dbReference type="HAMAP-Rule" id="MF_01077"/>
    </source>
</evidence>
<dbReference type="RefSeq" id="WP_345924653.1">
    <property type="nucleotide sequence ID" value="NZ_JBDIVF010000001.1"/>
</dbReference>
<organism evidence="6 7">
    <name type="scientific">Uliginosibacterium paludis</name>
    <dbReference type="NCBI Taxonomy" id="1615952"/>
    <lineage>
        <taxon>Bacteria</taxon>
        <taxon>Pseudomonadati</taxon>
        <taxon>Pseudomonadota</taxon>
        <taxon>Betaproteobacteria</taxon>
        <taxon>Rhodocyclales</taxon>
        <taxon>Zoogloeaceae</taxon>
        <taxon>Uliginosibacterium</taxon>
    </lineage>
</organism>
<sequence length="142" mass="15929">MDLFSLVEQTLAGMGYELVDIEMSPGGRLLRIFIDIERGINVDDCATVSNQLQRVFEVENVNYDRLEISSPGLDRPLKRQADFERFAGQEAQIRIRLPINNQRNFAGVLGGVRDGAVVLQTEKGEVALPLDQVEKARLVPKF</sequence>
<protein>
    <recommendedName>
        <fullName evidence="3">Ribosome maturation factor RimP</fullName>
    </recommendedName>
</protein>
<comment type="caution">
    <text evidence="6">The sequence shown here is derived from an EMBL/GenBank/DDBJ whole genome shotgun (WGS) entry which is preliminary data.</text>
</comment>
<keyword evidence="7" id="KW-1185">Reference proteome</keyword>
<dbReference type="Pfam" id="PF02576">
    <property type="entry name" value="RimP_N"/>
    <property type="match status" value="1"/>
</dbReference>
<comment type="similarity">
    <text evidence="3">Belongs to the RimP family.</text>
</comment>
<dbReference type="EMBL" id="JBEWLZ010000004">
    <property type="protein sequence ID" value="MET1489996.1"/>
    <property type="molecule type" value="Genomic_DNA"/>
</dbReference>
<dbReference type="Proteomes" id="UP001548590">
    <property type="component" value="Unassembled WGS sequence"/>
</dbReference>
<keyword evidence="1 3" id="KW-0963">Cytoplasm</keyword>
<evidence type="ECO:0000256" key="2">
    <source>
        <dbReference type="ARBA" id="ARBA00022517"/>
    </source>
</evidence>
<evidence type="ECO:0000313" key="6">
    <source>
        <dbReference type="EMBL" id="MET1489996.1"/>
    </source>
</evidence>
<proteinExistence type="inferred from homology"/>
<dbReference type="SUPFAM" id="SSF75420">
    <property type="entry name" value="YhbC-like, N-terminal domain"/>
    <property type="match status" value="1"/>
</dbReference>
<evidence type="ECO:0000259" key="4">
    <source>
        <dbReference type="Pfam" id="PF02576"/>
    </source>
</evidence>
<name>A0ABV2CQ02_9RHOO</name>
<dbReference type="Gene3D" id="2.30.30.180">
    <property type="entry name" value="Ribosome maturation factor RimP, C-terminal domain"/>
    <property type="match status" value="1"/>
</dbReference>
<dbReference type="SUPFAM" id="SSF74942">
    <property type="entry name" value="YhbC-like, C-terminal domain"/>
    <property type="match status" value="1"/>
</dbReference>
<dbReference type="InterPro" id="IPR035956">
    <property type="entry name" value="RimP_N_sf"/>
</dbReference>
<feature type="domain" description="Ribosome maturation factor RimP N-terminal" evidence="4">
    <location>
        <begin position="6"/>
        <end position="74"/>
    </location>
</feature>
<dbReference type="InterPro" id="IPR028989">
    <property type="entry name" value="RimP_N"/>
</dbReference>
<evidence type="ECO:0000259" key="5">
    <source>
        <dbReference type="Pfam" id="PF17384"/>
    </source>
</evidence>
<dbReference type="Gene3D" id="3.30.300.70">
    <property type="entry name" value="RimP-like superfamily, N-terminal"/>
    <property type="match status" value="1"/>
</dbReference>
<accession>A0ABV2CQ02</accession>
<dbReference type="HAMAP" id="MF_01077">
    <property type="entry name" value="RimP"/>
    <property type="match status" value="1"/>
</dbReference>
<dbReference type="InterPro" id="IPR036847">
    <property type="entry name" value="RimP_C_sf"/>
</dbReference>
<dbReference type="InterPro" id="IPR003728">
    <property type="entry name" value="Ribosome_maturation_RimP"/>
</dbReference>
<dbReference type="NCBIfam" id="NF000929">
    <property type="entry name" value="PRK00092.2-1"/>
    <property type="match status" value="1"/>
</dbReference>
<gene>
    <name evidence="3 6" type="primary">rimP</name>
    <name evidence="6" type="ORF">ABVT11_09170</name>
</gene>
<dbReference type="PANTHER" id="PTHR33867:SF1">
    <property type="entry name" value="RIBOSOME MATURATION FACTOR RIMP"/>
    <property type="match status" value="1"/>
</dbReference>
<feature type="domain" description="Ribosome maturation factor RimP C-terminal" evidence="5">
    <location>
        <begin position="77"/>
        <end position="142"/>
    </location>
</feature>
<dbReference type="Pfam" id="PF17384">
    <property type="entry name" value="DUF150_C"/>
    <property type="match status" value="1"/>
</dbReference>
<evidence type="ECO:0000313" key="7">
    <source>
        <dbReference type="Proteomes" id="UP001548590"/>
    </source>
</evidence>
<keyword evidence="2 3" id="KW-0690">Ribosome biogenesis</keyword>
<evidence type="ECO:0000256" key="1">
    <source>
        <dbReference type="ARBA" id="ARBA00022490"/>
    </source>
</evidence>